<evidence type="ECO:0000313" key="7">
    <source>
        <dbReference type="EMBL" id="AFD09214.1"/>
    </source>
</evidence>
<keyword evidence="3" id="KW-0540">Nuclease</keyword>
<evidence type="ECO:0000256" key="1">
    <source>
        <dbReference type="ARBA" id="ARBA00008172"/>
    </source>
</evidence>
<dbReference type="GO" id="GO:0004519">
    <property type="term" value="F:endonuclease activity"/>
    <property type="evidence" value="ECO:0007669"/>
    <property type="project" value="UniProtKB-KW"/>
</dbReference>
<evidence type="ECO:0000256" key="6">
    <source>
        <dbReference type="ARBA" id="ARBA00030388"/>
    </source>
</evidence>
<dbReference type="eggNOG" id="COG4115">
    <property type="taxonomic scope" value="Bacteria"/>
</dbReference>
<dbReference type="STRING" id="929556.Solca_4224"/>
<accession>H8KLR0</accession>
<dbReference type="NCBIfam" id="TIGR02116">
    <property type="entry name" value="toxin_Txe_YoeB"/>
    <property type="match status" value="1"/>
</dbReference>
<comment type="similarity">
    <text evidence="1">Belongs to the YoeB family.</text>
</comment>
<evidence type="ECO:0000313" key="8">
    <source>
        <dbReference type="Proteomes" id="UP000007590"/>
    </source>
</evidence>
<sequence length="85" mass="10022">MEVVFSEKAIEDLCFWKESNNIKAQEKITQLIKSFMESPFKGIGKPEPLKYGLAGYWSRRITAEHRLVYKVDNDKLIIIALRFHY</sequence>
<organism evidence="7 8">
    <name type="scientific">Solitalea canadensis (strain ATCC 29591 / DSM 3403 / JCM 21819 / LMG 8368 / NBRC 15130 / NCIMB 12057 / USAM 9D)</name>
    <name type="common">Flexibacter canadensis</name>
    <dbReference type="NCBI Taxonomy" id="929556"/>
    <lineage>
        <taxon>Bacteria</taxon>
        <taxon>Pseudomonadati</taxon>
        <taxon>Bacteroidota</taxon>
        <taxon>Sphingobacteriia</taxon>
        <taxon>Sphingobacteriales</taxon>
        <taxon>Sphingobacteriaceae</taxon>
        <taxon>Solitalea</taxon>
    </lineage>
</organism>
<keyword evidence="2" id="KW-1277">Toxin-antitoxin system</keyword>
<keyword evidence="4" id="KW-0255">Endonuclease</keyword>
<dbReference type="Proteomes" id="UP000007590">
    <property type="component" value="Chromosome"/>
</dbReference>
<keyword evidence="8" id="KW-1185">Reference proteome</keyword>
<dbReference type="AlphaFoldDB" id="H8KLR0"/>
<proteinExistence type="inferred from homology"/>
<evidence type="ECO:0000256" key="2">
    <source>
        <dbReference type="ARBA" id="ARBA00022649"/>
    </source>
</evidence>
<name>H8KLR0_SOLCM</name>
<dbReference type="KEGG" id="scn:Solca_4224"/>
<protein>
    <recommendedName>
        <fullName evidence="6">Putative mRNA interferase YoeB</fullName>
    </recommendedName>
</protein>
<dbReference type="EMBL" id="CP003349">
    <property type="protein sequence ID" value="AFD09214.1"/>
    <property type="molecule type" value="Genomic_DNA"/>
</dbReference>
<dbReference type="RefSeq" id="WP_014682436.1">
    <property type="nucleotide sequence ID" value="NC_017770.1"/>
</dbReference>
<dbReference type="Gene3D" id="3.30.2310.20">
    <property type="entry name" value="RelE-like"/>
    <property type="match status" value="1"/>
</dbReference>
<dbReference type="InterPro" id="IPR009614">
    <property type="entry name" value="YoeB_toxin"/>
</dbReference>
<evidence type="ECO:0000256" key="5">
    <source>
        <dbReference type="ARBA" id="ARBA00022801"/>
    </source>
</evidence>
<dbReference type="GO" id="GO:0016787">
    <property type="term" value="F:hydrolase activity"/>
    <property type="evidence" value="ECO:0007669"/>
    <property type="project" value="UniProtKB-KW"/>
</dbReference>
<dbReference type="OrthoDB" id="9801102at2"/>
<dbReference type="SUPFAM" id="SSF143011">
    <property type="entry name" value="RelE-like"/>
    <property type="match status" value="1"/>
</dbReference>
<keyword evidence="5" id="KW-0378">Hydrolase</keyword>
<dbReference type="Pfam" id="PF06769">
    <property type="entry name" value="YoeB_toxin"/>
    <property type="match status" value="1"/>
</dbReference>
<evidence type="ECO:0000256" key="4">
    <source>
        <dbReference type="ARBA" id="ARBA00022759"/>
    </source>
</evidence>
<reference evidence="7" key="1">
    <citation type="submission" date="2012-02" db="EMBL/GenBank/DDBJ databases">
        <title>The complete genome of Solitalea canadensis DSM 3403.</title>
        <authorList>
            <consortium name="US DOE Joint Genome Institute (JGI-PGF)"/>
            <person name="Lucas S."/>
            <person name="Copeland A."/>
            <person name="Lapidus A."/>
            <person name="Glavina del Rio T."/>
            <person name="Dalin E."/>
            <person name="Tice H."/>
            <person name="Bruce D."/>
            <person name="Goodwin L."/>
            <person name="Pitluck S."/>
            <person name="Peters L."/>
            <person name="Ovchinnikova G."/>
            <person name="Lu M."/>
            <person name="Kyrpides N."/>
            <person name="Mavromatis K."/>
            <person name="Ivanova N."/>
            <person name="Brettin T."/>
            <person name="Detter J.C."/>
            <person name="Han C."/>
            <person name="Larimer F."/>
            <person name="Land M."/>
            <person name="Hauser L."/>
            <person name="Markowitz V."/>
            <person name="Cheng J.-F."/>
            <person name="Hugenholtz P."/>
            <person name="Woyke T."/>
            <person name="Wu D."/>
            <person name="Spring S."/>
            <person name="Schroeder M."/>
            <person name="Kopitz M."/>
            <person name="Brambilla E."/>
            <person name="Klenk H.-P."/>
            <person name="Eisen J.A."/>
        </authorList>
    </citation>
    <scope>NUCLEOTIDE SEQUENCE</scope>
    <source>
        <strain evidence="7">DSM 3403</strain>
    </source>
</reference>
<dbReference type="GO" id="GO:0045892">
    <property type="term" value="P:negative regulation of DNA-templated transcription"/>
    <property type="evidence" value="ECO:0007669"/>
    <property type="project" value="TreeGrafter"/>
</dbReference>
<dbReference type="HOGENOM" id="CLU_169492_2_2_10"/>
<dbReference type="PANTHER" id="PTHR38039:SF1">
    <property type="entry name" value="TOXIN YOEB"/>
    <property type="match status" value="1"/>
</dbReference>
<dbReference type="InterPro" id="IPR035093">
    <property type="entry name" value="RelE/ParE_toxin_dom_sf"/>
</dbReference>
<evidence type="ECO:0000256" key="3">
    <source>
        <dbReference type="ARBA" id="ARBA00022722"/>
    </source>
</evidence>
<dbReference type="PANTHER" id="PTHR38039">
    <property type="entry name" value="TOXIN YOEB"/>
    <property type="match status" value="1"/>
</dbReference>
<gene>
    <name evidence="7" type="ordered locus">Solca_4224</name>
</gene>
<dbReference type="GO" id="GO:0006401">
    <property type="term" value="P:RNA catabolic process"/>
    <property type="evidence" value="ECO:0007669"/>
    <property type="project" value="InterPro"/>
</dbReference>